<dbReference type="RefSeq" id="WP_240258404.1">
    <property type="nucleotide sequence ID" value="NZ_CP092488.2"/>
</dbReference>
<evidence type="ECO:0000256" key="1">
    <source>
        <dbReference type="SAM" id="SignalP"/>
    </source>
</evidence>
<keyword evidence="3" id="KW-1185">Reference proteome</keyword>
<gene>
    <name evidence="2" type="ORF">MKK62_15795</name>
</gene>
<protein>
    <recommendedName>
        <fullName evidence="4">PE-PGRS family protein</fullName>
    </recommendedName>
</protein>
<evidence type="ECO:0000313" key="3">
    <source>
        <dbReference type="Proteomes" id="UP001055336"/>
    </source>
</evidence>
<feature type="chain" id="PRO_5047232997" description="PE-PGRS family protein" evidence="1">
    <location>
        <begin position="38"/>
        <end position="184"/>
    </location>
</feature>
<organism evidence="2 3">
    <name type="scientific">Mycobacterium paraterrae</name>
    <dbReference type="NCBI Taxonomy" id="577492"/>
    <lineage>
        <taxon>Bacteria</taxon>
        <taxon>Bacillati</taxon>
        <taxon>Actinomycetota</taxon>
        <taxon>Actinomycetes</taxon>
        <taxon>Mycobacteriales</taxon>
        <taxon>Mycobacteriaceae</taxon>
        <taxon>Mycobacterium</taxon>
    </lineage>
</organism>
<dbReference type="EMBL" id="CP092488">
    <property type="protein sequence ID" value="UMB67939.1"/>
    <property type="molecule type" value="Genomic_DNA"/>
</dbReference>
<proteinExistence type="predicted"/>
<evidence type="ECO:0008006" key="4">
    <source>
        <dbReference type="Google" id="ProtNLM"/>
    </source>
</evidence>
<accession>A0ABY3VMP3</accession>
<keyword evidence="1" id="KW-0732">Signal</keyword>
<dbReference type="Proteomes" id="UP001055336">
    <property type="component" value="Chromosome"/>
</dbReference>
<reference evidence="2" key="1">
    <citation type="submission" date="2022-08" db="EMBL/GenBank/DDBJ databases">
        <title>Whole genome sequencing of non-tuberculosis mycobacteria type-strains.</title>
        <authorList>
            <person name="Igarashi Y."/>
            <person name="Osugi A."/>
            <person name="Mitarai S."/>
        </authorList>
    </citation>
    <scope>NUCLEOTIDE SEQUENCE</scope>
    <source>
        <strain evidence="2">DSM 45127</strain>
    </source>
</reference>
<name>A0ABY3VMP3_9MYCO</name>
<evidence type="ECO:0000313" key="2">
    <source>
        <dbReference type="EMBL" id="UMB67939.1"/>
    </source>
</evidence>
<sequence length="184" mass="19384">MNITASRRKNQIAALGVATAGLLFWGLSELAAAPAHADPITDMLNNVEVVFNAGEQFFTLGDQYLAAGEPTYAVDAYLAGLDNTLIAPLENLYVDGIDALTNTPVASPFEIDPISPAPTDFAAVLTYAQAFYDIAQVDFTQATNLMTAGDFPAAELLEVAGSNALWLEAPNALILGLTESLFGL</sequence>
<feature type="signal peptide" evidence="1">
    <location>
        <begin position="1"/>
        <end position="37"/>
    </location>
</feature>